<proteinExistence type="predicted"/>
<accession>A0ABR3XLG1</accession>
<dbReference type="Proteomes" id="UP001586593">
    <property type="component" value="Unassembled WGS sequence"/>
</dbReference>
<comment type="caution">
    <text evidence="1">The sequence shown here is derived from an EMBL/GenBank/DDBJ whole genome shotgun (WGS) entry which is preliminary data.</text>
</comment>
<organism evidence="1 2">
    <name type="scientific">Phialemonium thermophilum</name>
    <dbReference type="NCBI Taxonomy" id="223376"/>
    <lineage>
        <taxon>Eukaryota</taxon>
        <taxon>Fungi</taxon>
        <taxon>Dikarya</taxon>
        <taxon>Ascomycota</taxon>
        <taxon>Pezizomycotina</taxon>
        <taxon>Sordariomycetes</taxon>
        <taxon>Sordariomycetidae</taxon>
        <taxon>Cephalothecales</taxon>
        <taxon>Cephalothecaceae</taxon>
        <taxon>Phialemonium</taxon>
    </lineage>
</organism>
<protein>
    <submittedName>
        <fullName evidence="1">Uncharacterized protein</fullName>
    </submittedName>
</protein>
<name>A0ABR3XLG1_9PEZI</name>
<dbReference type="EMBL" id="JAZHXJ010000074">
    <property type="protein sequence ID" value="KAL1876826.1"/>
    <property type="molecule type" value="Genomic_DNA"/>
</dbReference>
<sequence length="68" mass="6789">MLDDSVEIVADEVGTGQGDADTELAVTVGFCGVATAPGLKELKPRLASVTSTAVVASAVFIGIGACRH</sequence>
<evidence type="ECO:0000313" key="2">
    <source>
        <dbReference type="Proteomes" id="UP001586593"/>
    </source>
</evidence>
<evidence type="ECO:0000313" key="1">
    <source>
        <dbReference type="EMBL" id="KAL1876826.1"/>
    </source>
</evidence>
<reference evidence="1 2" key="1">
    <citation type="journal article" date="2024" name="Commun. Biol.">
        <title>Comparative genomic analysis of thermophilic fungi reveals convergent evolutionary adaptations and gene losses.</title>
        <authorList>
            <person name="Steindorff A.S."/>
            <person name="Aguilar-Pontes M.V."/>
            <person name="Robinson A.J."/>
            <person name="Andreopoulos B."/>
            <person name="LaButti K."/>
            <person name="Kuo A."/>
            <person name="Mondo S."/>
            <person name="Riley R."/>
            <person name="Otillar R."/>
            <person name="Haridas S."/>
            <person name="Lipzen A."/>
            <person name="Grimwood J."/>
            <person name="Schmutz J."/>
            <person name="Clum A."/>
            <person name="Reid I.D."/>
            <person name="Moisan M.C."/>
            <person name="Butler G."/>
            <person name="Nguyen T.T.M."/>
            <person name="Dewar K."/>
            <person name="Conant G."/>
            <person name="Drula E."/>
            <person name="Henrissat B."/>
            <person name="Hansel C."/>
            <person name="Singer S."/>
            <person name="Hutchinson M.I."/>
            <person name="de Vries R.P."/>
            <person name="Natvig D.O."/>
            <person name="Powell A.J."/>
            <person name="Tsang A."/>
            <person name="Grigoriev I.V."/>
        </authorList>
    </citation>
    <scope>NUCLEOTIDE SEQUENCE [LARGE SCALE GENOMIC DNA]</scope>
    <source>
        <strain evidence="1 2">ATCC 24622</strain>
    </source>
</reference>
<gene>
    <name evidence="1" type="ORF">VTK73DRAFT_9203</name>
</gene>
<keyword evidence="2" id="KW-1185">Reference proteome</keyword>